<dbReference type="Pfam" id="PF13439">
    <property type="entry name" value="Glyco_transf_4"/>
    <property type="match status" value="1"/>
</dbReference>
<accession>A0A8J2U494</accession>
<keyword evidence="4" id="KW-1185">Reference proteome</keyword>
<dbReference type="Gene3D" id="3.40.50.2000">
    <property type="entry name" value="Glycogen Phosphorylase B"/>
    <property type="match status" value="2"/>
</dbReference>
<name>A0A8J2U494_9GAMM</name>
<dbReference type="SUPFAM" id="SSF53756">
    <property type="entry name" value="UDP-Glycosyltransferase/glycogen phosphorylase"/>
    <property type="match status" value="1"/>
</dbReference>
<dbReference type="GO" id="GO:0016758">
    <property type="term" value="F:hexosyltransferase activity"/>
    <property type="evidence" value="ECO:0007669"/>
    <property type="project" value="TreeGrafter"/>
</dbReference>
<feature type="domain" description="Glycosyl transferase family 1" evidence="1">
    <location>
        <begin position="179"/>
        <end position="341"/>
    </location>
</feature>
<feature type="domain" description="Glycosyltransferase subfamily 4-like N-terminal" evidence="2">
    <location>
        <begin position="19"/>
        <end position="167"/>
    </location>
</feature>
<sequence>MATKPIKVLHIEAGRHLYGGAQQVFYIMRALDPKRVQSFLACPPGSDIEQAAQDIATVLPVKMGGDLDVAMTGRLTKIIRQHDIDLVHVHSRRGADLFGLWAAKRAGVPAVVSRRVDNAELGWFARWKYHNYAHVVTISEGIRQVLLSQGVKPEHVTTIRSAVDTDKFKPNDDASAQLRATFDIASDQLVIGVVAQLIERKGHRILLQALPCILQKVPNLKVVFFGKGPEQQNLHELINQLNLTEHVILAGFRNDMDALLPGLDLVVHPAFMEGLGVSLLQASCCAVPVVAGRAGGIPEAVRDEINGTLVEPGDVYGLRDAVLALLQDEPLRQQVGQQGRQLMLDEFSIQAMADANADLYERLLKQGLN</sequence>
<evidence type="ECO:0000259" key="1">
    <source>
        <dbReference type="Pfam" id="PF00534"/>
    </source>
</evidence>
<protein>
    <submittedName>
        <fullName evidence="3">Glycosyl transferase</fullName>
    </submittedName>
</protein>
<organism evidence="3 4">
    <name type="scientific">Neiella marina</name>
    <dbReference type="NCBI Taxonomy" id="508461"/>
    <lineage>
        <taxon>Bacteria</taxon>
        <taxon>Pseudomonadati</taxon>
        <taxon>Pseudomonadota</taxon>
        <taxon>Gammaproteobacteria</taxon>
        <taxon>Alteromonadales</taxon>
        <taxon>Echinimonadaceae</taxon>
        <taxon>Neiella</taxon>
    </lineage>
</organism>
<evidence type="ECO:0000259" key="2">
    <source>
        <dbReference type="Pfam" id="PF13439"/>
    </source>
</evidence>
<proteinExistence type="predicted"/>
<reference evidence="4" key="1">
    <citation type="journal article" date="2019" name="Int. J. Syst. Evol. Microbiol.">
        <title>The Global Catalogue of Microorganisms (GCM) 10K type strain sequencing project: providing services to taxonomists for standard genome sequencing and annotation.</title>
        <authorList>
            <consortium name="The Broad Institute Genomics Platform"/>
            <consortium name="The Broad Institute Genome Sequencing Center for Infectious Disease"/>
            <person name="Wu L."/>
            <person name="Ma J."/>
        </authorList>
    </citation>
    <scope>NUCLEOTIDE SEQUENCE [LARGE SCALE GENOMIC DNA]</scope>
    <source>
        <strain evidence="4">CGMCC 1.10130</strain>
    </source>
</reference>
<dbReference type="PANTHER" id="PTHR45947:SF3">
    <property type="entry name" value="SULFOQUINOVOSYL TRANSFERASE SQD2"/>
    <property type="match status" value="1"/>
</dbReference>
<comment type="caution">
    <text evidence="3">The sequence shown here is derived from an EMBL/GenBank/DDBJ whole genome shotgun (WGS) entry which is preliminary data.</text>
</comment>
<dbReference type="Pfam" id="PF00534">
    <property type="entry name" value="Glycos_transf_1"/>
    <property type="match status" value="1"/>
</dbReference>
<gene>
    <name evidence="3" type="ORF">GCM10011369_14010</name>
</gene>
<dbReference type="CDD" id="cd03801">
    <property type="entry name" value="GT4_PimA-like"/>
    <property type="match status" value="1"/>
</dbReference>
<dbReference type="EMBL" id="BMDX01000005">
    <property type="protein sequence ID" value="GGA73458.1"/>
    <property type="molecule type" value="Genomic_DNA"/>
</dbReference>
<dbReference type="InterPro" id="IPR028098">
    <property type="entry name" value="Glyco_trans_4-like_N"/>
</dbReference>
<evidence type="ECO:0000313" key="3">
    <source>
        <dbReference type="EMBL" id="GGA73458.1"/>
    </source>
</evidence>
<evidence type="ECO:0000313" key="4">
    <source>
        <dbReference type="Proteomes" id="UP000619743"/>
    </source>
</evidence>
<dbReference type="InterPro" id="IPR001296">
    <property type="entry name" value="Glyco_trans_1"/>
</dbReference>
<dbReference type="PANTHER" id="PTHR45947">
    <property type="entry name" value="SULFOQUINOVOSYL TRANSFERASE SQD2"/>
    <property type="match status" value="1"/>
</dbReference>
<dbReference type="AlphaFoldDB" id="A0A8J2U494"/>
<dbReference type="Proteomes" id="UP000619743">
    <property type="component" value="Unassembled WGS sequence"/>
</dbReference>
<keyword evidence="3" id="KW-0808">Transferase</keyword>
<dbReference type="InterPro" id="IPR050194">
    <property type="entry name" value="Glycosyltransferase_grp1"/>
</dbReference>